<gene>
    <name evidence="1" type="ORF">PTQ27_09110</name>
</gene>
<name>A0ABT5MRE3_9PAST</name>
<evidence type="ECO:0008006" key="3">
    <source>
        <dbReference type="Google" id="ProtNLM"/>
    </source>
</evidence>
<proteinExistence type="predicted"/>
<reference evidence="1 2" key="1">
    <citation type="submission" date="2023-02" db="EMBL/GenBank/DDBJ databases">
        <title>Mannheimia cairiniae sp. nov., a novel species of Mannheimia obtained from moscovy ducks (Cairina moschata) and reclassification of Mannheimia ovis as heterotypic synonym of Mannheimia pernigra.</title>
        <authorList>
            <person name="Christensen H."/>
        </authorList>
    </citation>
    <scope>NUCLEOTIDE SEQUENCE [LARGE SCALE GENOMIC DNA]</scope>
    <source>
        <strain evidence="1 2">AT1</strain>
    </source>
</reference>
<protein>
    <recommendedName>
        <fullName evidence="3">Helix-turn-helix domain-containing protein</fullName>
    </recommendedName>
</protein>
<keyword evidence="2" id="KW-1185">Reference proteome</keyword>
<dbReference type="EMBL" id="JAQSJE010000009">
    <property type="protein sequence ID" value="MDD0824615.1"/>
    <property type="molecule type" value="Genomic_DNA"/>
</dbReference>
<evidence type="ECO:0000313" key="2">
    <source>
        <dbReference type="Proteomes" id="UP001221909"/>
    </source>
</evidence>
<sequence length="119" mass="14396">MKKVEYLNSKEVAELLGISTANLYGWSQEDRTKRRPFFPKPQKLRSNAKDRRLILQYKKKDVLKFIKESKEKPYYLLSEANYEKLRQEQKEKKALPVSVFNEFYKLMFKRKQKREADNA</sequence>
<dbReference type="Proteomes" id="UP001221909">
    <property type="component" value="Unassembled WGS sequence"/>
</dbReference>
<organism evidence="1 2">
    <name type="scientific">Mannheimia cairinae</name>
    <dbReference type="NCBI Taxonomy" id="3025936"/>
    <lineage>
        <taxon>Bacteria</taxon>
        <taxon>Pseudomonadati</taxon>
        <taxon>Pseudomonadota</taxon>
        <taxon>Gammaproteobacteria</taxon>
        <taxon>Pasteurellales</taxon>
        <taxon>Pasteurellaceae</taxon>
        <taxon>Mannheimia</taxon>
    </lineage>
</organism>
<comment type="caution">
    <text evidence="1">The sequence shown here is derived from an EMBL/GenBank/DDBJ whole genome shotgun (WGS) entry which is preliminary data.</text>
</comment>
<accession>A0ABT5MRE3</accession>
<evidence type="ECO:0000313" key="1">
    <source>
        <dbReference type="EMBL" id="MDD0824615.1"/>
    </source>
</evidence>
<dbReference type="RefSeq" id="WP_273748998.1">
    <property type="nucleotide sequence ID" value="NZ_JAQSJE010000009.1"/>
</dbReference>